<dbReference type="EMBL" id="JABANP010000027">
    <property type="protein sequence ID" value="KAF4694867.1"/>
    <property type="molecule type" value="Genomic_DNA"/>
</dbReference>
<feature type="region of interest" description="Disordered" evidence="1">
    <location>
        <begin position="557"/>
        <end position="584"/>
    </location>
</feature>
<sequence length="828" mass="93857">MRLLSKVFISLAASVAHGSSPQTASRPLEWLFGESMTTGHRYYIEPAYRKSKLSADHDASYVVNDGIRCIPATQYTRYDQATSIRFAWVTAVGGFGKEHCPVCQREYTVKLDAYDMSDECFVDIEAPTEPSNAEKVRHELNDVCIQTDFRIMKGSTTTVIKDGEYIGEKEGLVKLEVKVQDGKIEHVNAEWASSSERIEELVYFAAHLVENLSETKSSACFIQQRFEQEGNKLDSMQTYLMLLTDSPFSWTTLKFWDRNPPNLDVVTEGKLNKKKKGKRGVQRAKSMIQGLKGKAAIPWSYEANSIMRDVIRIMVVIMCDVKAVRISDADARPGADLQLSLAQHSGVDVPLASGKYLKLPHQLDRECERIVRDKKPIRAYGEIKSKHPRQLERIAAVLNSASFTRKECLGQRPDDSILSGLYMNVESKKRRGKERVTPRARLRWGKFRKTVRIELVFRVHLAGGYKENENVEYIFPASAFDVSTNIKHEGVVGALEKAKSSTTTSDWADKRGDLITTFAPVKKKRQLNSFLANRVTDDRIENFGQAKRTLQKRLSEFSESPNDEDLKKELKSEASPAKKAKKDIPEGVPKSVYRQMKEFLPSFDAHVLKVDKIFDLSQELFTKELLSKANVQKCDLAWELCEWLKQGARVGHKCTKPSMDAAFSSRIILELGRQFTTCPVANRTYKVHDFASRLVIVIGLLRLFQLRRENHLSFDESNTWGVPVPLANSLWYIFNGENPNVKRMSVTSTYKLCCFLIISILALAQAPAWSFEFIHLCEDVPTMKDKELFQTLCFCGIKVSGGMEKLRGKLVAPLRPIMLNQGGSRRRS</sequence>
<evidence type="ECO:0000313" key="4">
    <source>
        <dbReference type="Proteomes" id="UP000541610"/>
    </source>
</evidence>
<evidence type="ECO:0000256" key="2">
    <source>
        <dbReference type="SAM" id="SignalP"/>
    </source>
</evidence>
<accession>A0A7J6PG07</accession>
<organism evidence="3 4">
    <name type="scientific">Perkinsus olseni</name>
    <name type="common">Perkinsus atlanticus</name>
    <dbReference type="NCBI Taxonomy" id="32597"/>
    <lineage>
        <taxon>Eukaryota</taxon>
        <taxon>Sar</taxon>
        <taxon>Alveolata</taxon>
        <taxon>Perkinsozoa</taxon>
        <taxon>Perkinsea</taxon>
        <taxon>Perkinsida</taxon>
        <taxon>Perkinsidae</taxon>
        <taxon>Perkinsus</taxon>
    </lineage>
</organism>
<name>A0A7J6PG07_PEROL</name>
<proteinExistence type="predicted"/>
<reference evidence="3 4" key="1">
    <citation type="submission" date="2020-04" db="EMBL/GenBank/DDBJ databases">
        <title>Perkinsus olseni comparative genomics.</title>
        <authorList>
            <person name="Bogema D.R."/>
        </authorList>
    </citation>
    <scope>NUCLEOTIDE SEQUENCE [LARGE SCALE GENOMIC DNA]</scope>
    <source>
        <strain evidence="3">00978-12</strain>
    </source>
</reference>
<protein>
    <submittedName>
        <fullName evidence="3">Uncharacterized protein</fullName>
    </submittedName>
</protein>
<feature type="chain" id="PRO_5029769146" evidence="2">
    <location>
        <begin position="19"/>
        <end position="828"/>
    </location>
</feature>
<dbReference type="AlphaFoldDB" id="A0A7J6PG07"/>
<dbReference type="Proteomes" id="UP000541610">
    <property type="component" value="Unassembled WGS sequence"/>
</dbReference>
<evidence type="ECO:0000313" key="3">
    <source>
        <dbReference type="EMBL" id="KAF4694867.1"/>
    </source>
</evidence>
<feature type="signal peptide" evidence="2">
    <location>
        <begin position="1"/>
        <end position="18"/>
    </location>
</feature>
<gene>
    <name evidence="3" type="ORF">FOZ60_006721</name>
</gene>
<dbReference type="OrthoDB" id="440696at2759"/>
<comment type="caution">
    <text evidence="3">The sequence shown here is derived from an EMBL/GenBank/DDBJ whole genome shotgun (WGS) entry which is preliminary data.</text>
</comment>
<keyword evidence="2" id="KW-0732">Signal</keyword>
<evidence type="ECO:0000256" key="1">
    <source>
        <dbReference type="SAM" id="MobiDB-lite"/>
    </source>
</evidence>